<reference evidence="1 2" key="1">
    <citation type="journal article" date="2020" name="Genomics">
        <title>Complete, high-quality genomes from long-read metagenomic sequencing of two wolf lichen thalli reveals enigmatic genome architecture.</title>
        <authorList>
            <person name="McKenzie S.K."/>
            <person name="Walston R.F."/>
            <person name="Allen J.L."/>
        </authorList>
    </citation>
    <scope>NUCLEOTIDE SEQUENCE [LARGE SCALE GENOMIC DNA]</scope>
    <source>
        <strain evidence="1">WasteWater2</strain>
    </source>
</reference>
<dbReference type="AlphaFoldDB" id="A0A8H6L5U2"/>
<evidence type="ECO:0000313" key="2">
    <source>
        <dbReference type="Proteomes" id="UP000578531"/>
    </source>
</evidence>
<dbReference type="InterPro" id="IPR036291">
    <property type="entry name" value="NAD(P)-bd_dom_sf"/>
</dbReference>
<sequence length="100" mass="10574">MPYEDIISSHSVNTAVPLILVRELLPLMGQIAASVDASSIPSKPLACIINVSSHEGIYGSSANSGEKGGHHVCTKASKTGLHIITETEAAACWKSRHEHD</sequence>
<name>A0A8H6L5U2_9LECA</name>
<organism evidence="1 2">
    <name type="scientific">Letharia columbiana</name>
    <dbReference type="NCBI Taxonomy" id="112416"/>
    <lineage>
        <taxon>Eukaryota</taxon>
        <taxon>Fungi</taxon>
        <taxon>Dikarya</taxon>
        <taxon>Ascomycota</taxon>
        <taxon>Pezizomycotina</taxon>
        <taxon>Lecanoromycetes</taxon>
        <taxon>OSLEUM clade</taxon>
        <taxon>Lecanoromycetidae</taxon>
        <taxon>Lecanorales</taxon>
        <taxon>Lecanorineae</taxon>
        <taxon>Parmeliaceae</taxon>
        <taxon>Letharia</taxon>
    </lineage>
</organism>
<dbReference type="Proteomes" id="UP000578531">
    <property type="component" value="Unassembled WGS sequence"/>
</dbReference>
<dbReference type="OrthoDB" id="191139at2759"/>
<proteinExistence type="predicted"/>
<evidence type="ECO:0000313" key="1">
    <source>
        <dbReference type="EMBL" id="KAF6236626.1"/>
    </source>
</evidence>
<dbReference type="SUPFAM" id="SSF51735">
    <property type="entry name" value="NAD(P)-binding Rossmann-fold domains"/>
    <property type="match status" value="1"/>
</dbReference>
<protein>
    <submittedName>
        <fullName evidence="1">Uncharacterized protein</fullName>
    </submittedName>
</protein>
<dbReference type="EMBL" id="JACCJC010000018">
    <property type="protein sequence ID" value="KAF6236626.1"/>
    <property type="molecule type" value="Genomic_DNA"/>
</dbReference>
<dbReference type="RefSeq" id="XP_037165965.1">
    <property type="nucleotide sequence ID" value="XM_037307325.1"/>
</dbReference>
<comment type="caution">
    <text evidence="1">The sequence shown here is derived from an EMBL/GenBank/DDBJ whole genome shotgun (WGS) entry which is preliminary data.</text>
</comment>
<dbReference type="Gene3D" id="3.40.50.720">
    <property type="entry name" value="NAD(P)-binding Rossmann-like Domain"/>
    <property type="match status" value="1"/>
</dbReference>
<keyword evidence="2" id="KW-1185">Reference proteome</keyword>
<accession>A0A8H6L5U2</accession>
<dbReference type="GeneID" id="59287071"/>
<gene>
    <name evidence="1" type="ORF">HO173_005407</name>
</gene>